<comment type="caution">
    <text evidence="1">The sequence shown here is derived from an EMBL/GenBank/DDBJ whole genome shotgun (WGS) entry which is preliminary data.</text>
</comment>
<gene>
    <name evidence="1" type="ORF">IO89_02025</name>
</gene>
<sequence length="267" mass="31995">MKTMKYEVLLVNDSSAGEMTEKCYEQPYNINNYREYIKEHNSFPLEKPPIWIKIYDDKEFNSLNDFVYSLQDFIINDKVKSILENHKLPNHDFVPAEIHRNERKILFNKLSKYKHYYWFNTISDYNDYVDFSKSEIKFTKDKKIIQLNINSILELYSLRNSNQKISNRINMLYKLYPNNQSKIQEIILHEDLFGVSWRAEKIVLNKNFDRSLDLFSLPIFSSRTYISQKLKENLIKENITDISFIKTGNNPDPKYLLNPELEISDLE</sequence>
<keyword evidence="2" id="KW-1185">Reference proteome</keyword>
<reference evidence="1 2" key="1">
    <citation type="submission" date="2014-07" db="EMBL/GenBank/DDBJ databases">
        <title>Epilithonimonas lactis LMG 22401 Genome.</title>
        <authorList>
            <person name="Pipes S.E."/>
            <person name="Stropko S.J."/>
        </authorList>
    </citation>
    <scope>NUCLEOTIDE SEQUENCE [LARGE SCALE GENOMIC DNA]</scope>
    <source>
        <strain evidence="1 2">LMG 24401</strain>
    </source>
</reference>
<accession>A0A085BLP0</accession>
<dbReference type="Proteomes" id="UP000028623">
    <property type="component" value="Unassembled WGS sequence"/>
</dbReference>
<organism evidence="1 2">
    <name type="scientific">Epilithonimonas lactis</name>
    <dbReference type="NCBI Taxonomy" id="421072"/>
    <lineage>
        <taxon>Bacteria</taxon>
        <taxon>Pseudomonadati</taxon>
        <taxon>Bacteroidota</taxon>
        <taxon>Flavobacteriia</taxon>
        <taxon>Flavobacteriales</taxon>
        <taxon>Weeksellaceae</taxon>
        <taxon>Chryseobacterium group</taxon>
        <taxon>Epilithonimonas</taxon>
    </lineage>
</organism>
<name>A0A085BLP0_9FLAO</name>
<proteinExistence type="predicted"/>
<evidence type="ECO:0000313" key="1">
    <source>
        <dbReference type="EMBL" id="KFC23385.1"/>
    </source>
</evidence>
<dbReference type="EMBL" id="JPLY01000001">
    <property type="protein sequence ID" value="KFC23385.1"/>
    <property type="molecule type" value="Genomic_DNA"/>
</dbReference>
<dbReference type="AlphaFoldDB" id="A0A085BLP0"/>
<protein>
    <submittedName>
        <fullName evidence="1">Uncharacterized protein</fullName>
    </submittedName>
</protein>
<dbReference type="eggNOG" id="ENOG5033QT5">
    <property type="taxonomic scope" value="Bacteria"/>
</dbReference>
<evidence type="ECO:0000313" key="2">
    <source>
        <dbReference type="Proteomes" id="UP000028623"/>
    </source>
</evidence>